<evidence type="ECO:0000313" key="4">
    <source>
        <dbReference type="EMBL" id="RDV15650.1"/>
    </source>
</evidence>
<feature type="chain" id="PRO_5017783368" evidence="2">
    <location>
        <begin position="21"/>
        <end position="267"/>
    </location>
</feature>
<dbReference type="RefSeq" id="WP_115565245.1">
    <property type="nucleotide sequence ID" value="NZ_QRGR01000008.1"/>
</dbReference>
<dbReference type="Pfam" id="PF01569">
    <property type="entry name" value="PAP2"/>
    <property type="match status" value="1"/>
</dbReference>
<feature type="transmembrane region" description="Helical" evidence="1">
    <location>
        <begin position="218"/>
        <end position="239"/>
    </location>
</feature>
<accession>A0A3D8LE21</accession>
<protein>
    <submittedName>
        <fullName evidence="4">Phosphatase PAP2 family protein</fullName>
    </submittedName>
</protein>
<keyword evidence="1" id="KW-1133">Transmembrane helix</keyword>
<proteinExistence type="predicted"/>
<dbReference type="OrthoDB" id="9806134at2"/>
<dbReference type="SUPFAM" id="SSF48317">
    <property type="entry name" value="Acid phosphatase/Vanadium-dependent haloperoxidase"/>
    <property type="match status" value="1"/>
</dbReference>
<dbReference type="InterPro" id="IPR036938">
    <property type="entry name" value="PAP2/HPO_sf"/>
</dbReference>
<keyword evidence="1" id="KW-0812">Transmembrane</keyword>
<evidence type="ECO:0000259" key="3">
    <source>
        <dbReference type="Pfam" id="PF01569"/>
    </source>
</evidence>
<keyword evidence="5" id="KW-1185">Reference proteome</keyword>
<reference evidence="5" key="1">
    <citation type="submission" date="2018-08" db="EMBL/GenBank/DDBJ databases">
        <authorList>
            <person name="Liu Z.-W."/>
            <person name="Du Z.-J."/>
        </authorList>
    </citation>
    <scope>NUCLEOTIDE SEQUENCE [LARGE SCALE GENOMIC DNA]</scope>
    <source>
        <strain evidence="5">H4X</strain>
    </source>
</reference>
<feature type="signal peptide" evidence="2">
    <location>
        <begin position="1"/>
        <end position="20"/>
    </location>
</feature>
<feature type="domain" description="Phosphatidic acid phosphatase type 2/haloperoxidase" evidence="3">
    <location>
        <begin position="120"/>
        <end position="243"/>
    </location>
</feature>
<name>A0A3D8LE21_9BACT</name>
<evidence type="ECO:0000256" key="2">
    <source>
        <dbReference type="SAM" id="SignalP"/>
    </source>
</evidence>
<keyword evidence="2" id="KW-0732">Signal</keyword>
<gene>
    <name evidence="4" type="ORF">DXT99_09215</name>
</gene>
<dbReference type="EMBL" id="QRGR01000008">
    <property type="protein sequence ID" value="RDV15650.1"/>
    <property type="molecule type" value="Genomic_DNA"/>
</dbReference>
<dbReference type="AlphaFoldDB" id="A0A3D8LE21"/>
<dbReference type="InterPro" id="IPR000326">
    <property type="entry name" value="PAP2/HPO"/>
</dbReference>
<dbReference type="CDD" id="cd01610">
    <property type="entry name" value="PAP2_like"/>
    <property type="match status" value="1"/>
</dbReference>
<organism evidence="4 5">
    <name type="scientific">Pontibacter diazotrophicus</name>
    <dbReference type="NCBI Taxonomy" id="1400979"/>
    <lineage>
        <taxon>Bacteria</taxon>
        <taxon>Pseudomonadati</taxon>
        <taxon>Bacteroidota</taxon>
        <taxon>Cytophagia</taxon>
        <taxon>Cytophagales</taxon>
        <taxon>Hymenobacteraceae</taxon>
        <taxon>Pontibacter</taxon>
    </lineage>
</organism>
<dbReference type="Gene3D" id="1.20.144.10">
    <property type="entry name" value="Phosphatidic acid phosphatase type 2/haloperoxidase"/>
    <property type="match status" value="1"/>
</dbReference>
<keyword evidence="1" id="KW-0472">Membrane</keyword>
<comment type="caution">
    <text evidence="4">The sequence shown here is derived from an EMBL/GenBank/DDBJ whole genome shotgun (WGS) entry which is preliminary data.</text>
</comment>
<sequence length="267" mass="29193">MKRILAVLTLFTFLAGEAYSQDNSPYKTSFKVDAPIIVAGMGLTYYGLTRMQDKNGLTEEEVANLNKNDVNRFDRFSAGWDSESADNLSDFPFYGSFVAPLALLLDEDVKSNAGQVFVLYWETMAVTGAFFTMANGHVERVRPNAYSPDVSLSEKMRSNTKNAFYGGHNSATAGATFFAAKVFHDFNPDSPARHYVWAAAATVPAVVGYMRMRAGKHFLSDVIIGYVVGAGAGILVPQLHKKSNNTNLSLFPVAAPDYRGAALSYTF</sequence>
<evidence type="ECO:0000256" key="1">
    <source>
        <dbReference type="SAM" id="Phobius"/>
    </source>
</evidence>
<evidence type="ECO:0000313" key="5">
    <source>
        <dbReference type="Proteomes" id="UP000256708"/>
    </source>
</evidence>
<dbReference type="Proteomes" id="UP000256708">
    <property type="component" value="Unassembled WGS sequence"/>
</dbReference>